<dbReference type="EMBL" id="JYIY01000049">
    <property type="protein sequence ID" value="KJL42023.1"/>
    <property type="molecule type" value="Genomic_DNA"/>
</dbReference>
<reference evidence="2 3" key="1">
    <citation type="submission" date="2015-02" db="EMBL/GenBank/DDBJ databases">
        <title>Draft genome sequences of ten Microbacterium spp. with emphasis on heavy metal contaminated environments.</title>
        <authorList>
            <person name="Corretto E."/>
        </authorList>
    </citation>
    <scope>NUCLEOTIDE SEQUENCE [LARGE SCALE GENOMIC DNA]</scope>
    <source>
        <strain evidence="2 3">DSM 18659</strain>
    </source>
</reference>
<dbReference type="InterPro" id="IPR032710">
    <property type="entry name" value="NTF2-like_dom_sf"/>
</dbReference>
<name>A0A0F0M366_9MICO</name>
<dbReference type="Pfam" id="PF12680">
    <property type="entry name" value="SnoaL_2"/>
    <property type="match status" value="1"/>
</dbReference>
<organism evidence="2 3">
    <name type="scientific">Microbacterium ginsengisoli</name>
    <dbReference type="NCBI Taxonomy" id="400772"/>
    <lineage>
        <taxon>Bacteria</taxon>
        <taxon>Bacillati</taxon>
        <taxon>Actinomycetota</taxon>
        <taxon>Actinomycetes</taxon>
        <taxon>Micrococcales</taxon>
        <taxon>Microbacteriaceae</taxon>
        <taxon>Microbacterium</taxon>
    </lineage>
</organism>
<dbReference type="Gene3D" id="3.10.450.50">
    <property type="match status" value="1"/>
</dbReference>
<dbReference type="RefSeq" id="WP_045246120.1">
    <property type="nucleotide sequence ID" value="NZ_JYIY01000049.1"/>
</dbReference>
<evidence type="ECO:0000259" key="1">
    <source>
        <dbReference type="Pfam" id="PF12680"/>
    </source>
</evidence>
<dbReference type="PATRIC" id="fig|400772.4.peg.347"/>
<sequence length="147" mass="16487">MTLPLHSEPADRSHPAFRPNAEPFYAIVRKGLGDLVDGEHFWDAVAEDAEFEFRYVFAGFGPVIRGRAAYMDWFAGYDMQIERADGLQVAHDADRGVVTLEYEVHGRTAAGRAYDNRFCSVVTLVDRRIVGWRDYMDSLAVITALGG</sequence>
<protein>
    <submittedName>
        <fullName evidence="2">SnoaL-like domain protein</fullName>
    </submittedName>
</protein>
<evidence type="ECO:0000313" key="2">
    <source>
        <dbReference type="EMBL" id="KJL42023.1"/>
    </source>
</evidence>
<evidence type="ECO:0000313" key="3">
    <source>
        <dbReference type="Proteomes" id="UP000033451"/>
    </source>
</evidence>
<dbReference type="AlphaFoldDB" id="A0A0F0M366"/>
<gene>
    <name evidence="2" type="ORF">RR49_00321</name>
</gene>
<dbReference type="SUPFAM" id="SSF54427">
    <property type="entry name" value="NTF2-like"/>
    <property type="match status" value="1"/>
</dbReference>
<accession>A0A0F0M366</accession>
<dbReference type="InterPro" id="IPR037401">
    <property type="entry name" value="SnoaL-like"/>
</dbReference>
<dbReference type="STRING" id="400772.RR49_00321"/>
<dbReference type="OrthoDB" id="3681559at2"/>
<feature type="domain" description="SnoaL-like" evidence="1">
    <location>
        <begin position="39"/>
        <end position="131"/>
    </location>
</feature>
<keyword evidence="3" id="KW-1185">Reference proteome</keyword>
<comment type="caution">
    <text evidence="2">The sequence shown here is derived from an EMBL/GenBank/DDBJ whole genome shotgun (WGS) entry which is preliminary data.</text>
</comment>
<proteinExistence type="predicted"/>
<dbReference type="Proteomes" id="UP000033451">
    <property type="component" value="Unassembled WGS sequence"/>
</dbReference>